<feature type="region of interest" description="Disordered" evidence="1">
    <location>
        <begin position="220"/>
        <end position="242"/>
    </location>
</feature>
<gene>
    <name evidence="2" type="ORF">HAX54_023971</name>
</gene>
<evidence type="ECO:0000256" key="1">
    <source>
        <dbReference type="SAM" id="MobiDB-lite"/>
    </source>
</evidence>
<feature type="region of interest" description="Disordered" evidence="1">
    <location>
        <begin position="155"/>
        <end position="186"/>
    </location>
</feature>
<proteinExistence type="predicted"/>
<name>A0ABS8S516_DATST</name>
<protein>
    <submittedName>
        <fullName evidence="2">Uncharacterized protein</fullName>
    </submittedName>
</protein>
<keyword evidence="3" id="KW-1185">Reference proteome</keyword>
<evidence type="ECO:0000313" key="3">
    <source>
        <dbReference type="Proteomes" id="UP000823775"/>
    </source>
</evidence>
<comment type="caution">
    <text evidence="2">The sequence shown here is derived from an EMBL/GenBank/DDBJ whole genome shotgun (WGS) entry which is preliminary data.</text>
</comment>
<sequence length="242" mass="26765">MNSRLFSRGVLLLWICRRQLVPDRNLTDSKGNIFKVTPADLSAAELSLHPAKTSYKSFSSIATAGTNINLISLLTVTDPGVFHWERRSAKGFQNLCKSFAIKDTKKISSYHDKSSIDLSVEEDTLKDVLPVASAPSKLALLKFALVTLAKEKSAPLRSHQKDQPLLDRRPEEASSGSEAKKSEAGNRARKLALEIDSIKRLNHFSASQLIFRETCGVAGRENEKKLGGDSEDLDLENNTNER</sequence>
<organism evidence="2 3">
    <name type="scientific">Datura stramonium</name>
    <name type="common">Jimsonweed</name>
    <name type="synonym">Common thornapple</name>
    <dbReference type="NCBI Taxonomy" id="4076"/>
    <lineage>
        <taxon>Eukaryota</taxon>
        <taxon>Viridiplantae</taxon>
        <taxon>Streptophyta</taxon>
        <taxon>Embryophyta</taxon>
        <taxon>Tracheophyta</taxon>
        <taxon>Spermatophyta</taxon>
        <taxon>Magnoliopsida</taxon>
        <taxon>eudicotyledons</taxon>
        <taxon>Gunneridae</taxon>
        <taxon>Pentapetalae</taxon>
        <taxon>asterids</taxon>
        <taxon>lamiids</taxon>
        <taxon>Solanales</taxon>
        <taxon>Solanaceae</taxon>
        <taxon>Solanoideae</taxon>
        <taxon>Datureae</taxon>
        <taxon>Datura</taxon>
    </lineage>
</organism>
<evidence type="ECO:0000313" key="2">
    <source>
        <dbReference type="EMBL" id="MCD7454216.1"/>
    </source>
</evidence>
<accession>A0ABS8S516</accession>
<dbReference type="EMBL" id="JACEIK010000291">
    <property type="protein sequence ID" value="MCD7454216.1"/>
    <property type="molecule type" value="Genomic_DNA"/>
</dbReference>
<dbReference type="Proteomes" id="UP000823775">
    <property type="component" value="Unassembled WGS sequence"/>
</dbReference>
<reference evidence="2 3" key="1">
    <citation type="journal article" date="2021" name="BMC Genomics">
        <title>Datura genome reveals duplications of psychoactive alkaloid biosynthetic genes and high mutation rate following tissue culture.</title>
        <authorList>
            <person name="Rajewski A."/>
            <person name="Carter-House D."/>
            <person name="Stajich J."/>
            <person name="Litt A."/>
        </authorList>
    </citation>
    <scope>NUCLEOTIDE SEQUENCE [LARGE SCALE GENOMIC DNA]</scope>
    <source>
        <strain evidence="2">AR-01</strain>
    </source>
</reference>